<keyword evidence="3" id="KW-1185">Reference proteome</keyword>
<gene>
    <name evidence="2" type="ORF">DH2020_032736</name>
</gene>
<name>A0ABR0VF36_REHGL</name>
<dbReference type="Pfam" id="PF14144">
    <property type="entry name" value="DOG1"/>
    <property type="match status" value="1"/>
</dbReference>
<dbReference type="PANTHER" id="PTHR46354:SF7">
    <property type="entry name" value="PROTEIN DOG1-LIKE 1"/>
    <property type="match status" value="1"/>
</dbReference>
<sequence length="278" mass="31146">MAKTSDQTKEACVYEQWMNLQQQELSELNQAIALNANGCTTNAELSQLIDKILSHFQDYTQKRTLMAQIDVSPYFAPTWCTSLERSVLWIGGCRPSSYVRLIYALCGEEIESHLSEFLRGVRIGNLGEISGIQISMVDELQRKTIREERKLSERIASLQEDVLDHPLASIAVKSSGGGGGSVEEALDEHGRAMAEILKEADELRMDTLREIIRILAPQQAVDFLAAGKKLRLCMQDWGRKRDLDHGQGFQISSSASKMFVSMCKDRRLTARFNCAGVL</sequence>
<evidence type="ECO:0000313" key="2">
    <source>
        <dbReference type="EMBL" id="KAK6133522.1"/>
    </source>
</evidence>
<accession>A0ABR0VF36</accession>
<evidence type="ECO:0000313" key="3">
    <source>
        <dbReference type="Proteomes" id="UP001318860"/>
    </source>
</evidence>
<feature type="domain" description="DOG1" evidence="1">
    <location>
        <begin position="7"/>
        <end position="244"/>
    </location>
</feature>
<protein>
    <recommendedName>
        <fullName evidence="1">DOG1 domain-containing protein</fullName>
    </recommendedName>
</protein>
<proteinExistence type="predicted"/>
<dbReference type="InterPro" id="IPR051886">
    <property type="entry name" value="Seed_Dev/Stress_Resp_Reg"/>
</dbReference>
<dbReference type="PROSITE" id="PS51806">
    <property type="entry name" value="DOG1"/>
    <property type="match status" value="1"/>
</dbReference>
<evidence type="ECO:0000259" key="1">
    <source>
        <dbReference type="PROSITE" id="PS51806"/>
    </source>
</evidence>
<organism evidence="2 3">
    <name type="scientific">Rehmannia glutinosa</name>
    <name type="common">Chinese foxglove</name>
    <dbReference type="NCBI Taxonomy" id="99300"/>
    <lineage>
        <taxon>Eukaryota</taxon>
        <taxon>Viridiplantae</taxon>
        <taxon>Streptophyta</taxon>
        <taxon>Embryophyta</taxon>
        <taxon>Tracheophyta</taxon>
        <taxon>Spermatophyta</taxon>
        <taxon>Magnoliopsida</taxon>
        <taxon>eudicotyledons</taxon>
        <taxon>Gunneridae</taxon>
        <taxon>Pentapetalae</taxon>
        <taxon>asterids</taxon>
        <taxon>lamiids</taxon>
        <taxon>Lamiales</taxon>
        <taxon>Orobanchaceae</taxon>
        <taxon>Rehmannieae</taxon>
        <taxon>Rehmannia</taxon>
    </lineage>
</organism>
<comment type="caution">
    <text evidence="2">The sequence shown here is derived from an EMBL/GenBank/DDBJ whole genome shotgun (WGS) entry which is preliminary data.</text>
</comment>
<dbReference type="EMBL" id="JABTTQ020001212">
    <property type="protein sequence ID" value="KAK6133522.1"/>
    <property type="molecule type" value="Genomic_DNA"/>
</dbReference>
<dbReference type="Proteomes" id="UP001318860">
    <property type="component" value="Unassembled WGS sequence"/>
</dbReference>
<dbReference type="PANTHER" id="PTHR46354">
    <property type="entry name" value="DOG1 DOMAIN-CONTAINING PROTEIN"/>
    <property type="match status" value="1"/>
</dbReference>
<reference evidence="2 3" key="1">
    <citation type="journal article" date="2021" name="Comput. Struct. Biotechnol. J.">
        <title>De novo genome assembly of the potent medicinal plant Rehmannia glutinosa using nanopore technology.</title>
        <authorList>
            <person name="Ma L."/>
            <person name="Dong C."/>
            <person name="Song C."/>
            <person name="Wang X."/>
            <person name="Zheng X."/>
            <person name="Niu Y."/>
            <person name="Chen S."/>
            <person name="Feng W."/>
        </authorList>
    </citation>
    <scope>NUCLEOTIDE SEQUENCE [LARGE SCALE GENOMIC DNA]</scope>
    <source>
        <strain evidence="2">DH-2019</strain>
    </source>
</reference>
<dbReference type="InterPro" id="IPR025422">
    <property type="entry name" value="TGA_domain"/>
</dbReference>